<keyword evidence="2" id="KW-1185">Reference proteome</keyword>
<protein>
    <submittedName>
        <fullName evidence="1">Uncharacterized protein</fullName>
    </submittedName>
</protein>
<proteinExistence type="predicted"/>
<organism evidence="1 2">
    <name type="scientific">Gossypium tomentosum</name>
    <name type="common">Hawaiian cotton</name>
    <name type="synonym">Gossypium sandvicense</name>
    <dbReference type="NCBI Taxonomy" id="34277"/>
    <lineage>
        <taxon>Eukaryota</taxon>
        <taxon>Viridiplantae</taxon>
        <taxon>Streptophyta</taxon>
        <taxon>Embryophyta</taxon>
        <taxon>Tracheophyta</taxon>
        <taxon>Spermatophyta</taxon>
        <taxon>Magnoliopsida</taxon>
        <taxon>eudicotyledons</taxon>
        <taxon>Gunneridae</taxon>
        <taxon>Pentapetalae</taxon>
        <taxon>rosids</taxon>
        <taxon>malvids</taxon>
        <taxon>Malvales</taxon>
        <taxon>Malvaceae</taxon>
        <taxon>Malvoideae</taxon>
        <taxon>Gossypium</taxon>
    </lineage>
</organism>
<evidence type="ECO:0000313" key="2">
    <source>
        <dbReference type="Proteomes" id="UP000322667"/>
    </source>
</evidence>
<dbReference type="Proteomes" id="UP000322667">
    <property type="component" value="Chromosome A13"/>
</dbReference>
<dbReference type="EMBL" id="CM017622">
    <property type="protein sequence ID" value="TYH91337.1"/>
    <property type="molecule type" value="Genomic_DNA"/>
</dbReference>
<name>A0A5D2MIP0_GOSTO</name>
<gene>
    <name evidence="1" type="ORF">ES332_A13G109500v1</name>
</gene>
<sequence>MKSSETLEGEFGVARATKKVRWQEDDPPNVGDMEVEEGRAKVVSFKDKLLGCDKFELLEGDVITRLVDGIPAIKFSERVYTTTMVIVLQYFCELSKTLNGLDSASGFLGFLLQKNLLEAVGSSISQVIKVDNQMENRMGGQFARMASTKAYQMFVLVVATTATRRRCVLNYEKKTHQWIRSMRLLLLNCRR</sequence>
<accession>A0A5D2MIP0</accession>
<dbReference type="AlphaFoldDB" id="A0A5D2MIP0"/>
<evidence type="ECO:0000313" key="1">
    <source>
        <dbReference type="EMBL" id="TYH91337.1"/>
    </source>
</evidence>
<reference evidence="1 2" key="1">
    <citation type="submission" date="2019-07" db="EMBL/GenBank/DDBJ databases">
        <title>WGS assembly of Gossypium tomentosum.</title>
        <authorList>
            <person name="Chen Z.J."/>
            <person name="Sreedasyam A."/>
            <person name="Ando A."/>
            <person name="Song Q."/>
            <person name="De L."/>
            <person name="Hulse-Kemp A."/>
            <person name="Ding M."/>
            <person name="Ye W."/>
            <person name="Kirkbride R."/>
            <person name="Jenkins J."/>
            <person name="Plott C."/>
            <person name="Lovell J."/>
            <person name="Lin Y.-M."/>
            <person name="Vaughn R."/>
            <person name="Liu B."/>
            <person name="Li W."/>
            <person name="Simpson S."/>
            <person name="Scheffler B."/>
            <person name="Saski C."/>
            <person name="Grover C."/>
            <person name="Hu G."/>
            <person name="Conover J."/>
            <person name="Carlson J."/>
            <person name="Shu S."/>
            <person name="Boston L."/>
            <person name="Williams M."/>
            <person name="Peterson D."/>
            <person name="Mcgee K."/>
            <person name="Jones D."/>
            <person name="Wendel J."/>
            <person name="Stelly D."/>
            <person name="Grimwood J."/>
            <person name="Schmutz J."/>
        </authorList>
    </citation>
    <scope>NUCLEOTIDE SEQUENCE [LARGE SCALE GENOMIC DNA]</scope>
    <source>
        <strain evidence="1">7179.01</strain>
    </source>
</reference>